<dbReference type="PROSITE" id="PS50213">
    <property type="entry name" value="FAS1"/>
    <property type="match status" value="1"/>
</dbReference>
<organism evidence="2 3">
    <name type="scientific">Fragilariopsis cylindrus CCMP1102</name>
    <dbReference type="NCBI Taxonomy" id="635003"/>
    <lineage>
        <taxon>Eukaryota</taxon>
        <taxon>Sar</taxon>
        <taxon>Stramenopiles</taxon>
        <taxon>Ochrophyta</taxon>
        <taxon>Bacillariophyta</taxon>
        <taxon>Bacillariophyceae</taxon>
        <taxon>Bacillariophycidae</taxon>
        <taxon>Bacillariales</taxon>
        <taxon>Bacillariaceae</taxon>
        <taxon>Fragilariopsis</taxon>
    </lineage>
</organism>
<keyword evidence="3" id="KW-1185">Reference proteome</keyword>
<dbReference type="InterPro" id="IPR000782">
    <property type="entry name" value="FAS1_domain"/>
</dbReference>
<feature type="domain" description="FAS1" evidence="1">
    <location>
        <begin position="1"/>
        <end position="118"/>
    </location>
</feature>
<dbReference type="AlphaFoldDB" id="A0A1E7EW12"/>
<dbReference type="InterPro" id="IPR036378">
    <property type="entry name" value="FAS1_dom_sf"/>
</dbReference>
<reference evidence="2 3" key="1">
    <citation type="submission" date="2016-09" db="EMBL/GenBank/DDBJ databases">
        <title>Extensive genetic diversity and differential bi-allelic expression allows diatom success in the polar Southern Ocean.</title>
        <authorList>
            <consortium name="DOE Joint Genome Institute"/>
            <person name="Mock T."/>
            <person name="Otillar R.P."/>
            <person name="Strauss J."/>
            <person name="Dupont C."/>
            <person name="Frickenhaus S."/>
            <person name="Maumus F."/>
            <person name="Mcmullan M."/>
            <person name="Sanges R."/>
            <person name="Schmutz J."/>
            <person name="Toseland A."/>
            <person name="Valas R."/>
            <person name="Veluchamy A."/>
            <person name="Ward B.J."/>
            <person name="Allen A."/>
            <person name="Barry K."/>
            <person name="Falciatore A."/>
            <person name="Ferrante M."/>
            <person name="Fortunato A.E."/>
            <person name="Gloeckner G."/>
            <person name="Gruber A."/>
            <person name="Hipkin R."/>
            <person name="Janech M."/>
            <person name="Kroth P."/>
            <person name="Leese F."/>
            <person name="Lindquist E."/>
            <person name="Lyon B.R."/>
            <person name="Martin J."/>
            <person name="Mayer C."/>
            <person name="Parker M."/>
            <person name="Quesneville H."/>
            <person name="Raymond J."/>
            <person name="Uhlig C."/>
            <person name="Valentin K.U."/>
            <person name="Worden A.Z."/>
            <person name="Armbrust E.V."/>
            <person name="Bowler C."/>
            <person name="Green B."/>
            <person name="Moulton V."/>
            <person name="Van Oosterhout C."/>
            <person name="Grigoriev I."/>
        </authorList>
    </citation>
    <scope>NUCLEOTIDE SEQUENCE [LARGE SCALE GENOMIC DNA]</scope>
    <source>
        <strain evidence="2 3">CCMP1102</strain>
    </source>
</reference>
<sequence>LDASGTYTLFAPTDNAFSKLGDDNIRELFDDNAKKLKDVVRYHISDRIYLEYDLTCDQKIDTELGDSSNDFTTTKCEDNEKFQVGNGNDENDRDKRPLIIETNIVTCNGVVHLVDNVILPQKE</sequence>
<accession>A0A1E7EW12</accession>
<feature type="non-terminal residue" evidence="2">
    <location>
        <position position="1"/>
    </location>
</feature>
<dbReference type="OrthoDB" id="44517at2759"/>
<dbReference type="SMART" id="SM00554">
    <property type="entry name" value="FAS1"/>
    <property type="match status" value="1"/>
</dbReference>
<dbReference type="Pfam" id="PF02469">
    <property type="entry name" value="Fasciclin"/>
    <property type="match status" value="1"/>
</dbReference>
<dbReference type="EMBL" id="KV784373">
    <property type="protein sequence ID" value="OEU10218.1"/>
    <property type="molecule type" value="Genomic_DNA"/>
</dbReference>
<evidence type="ECO:0000313" key="3">
    <source>
        <dbReference type="Proteomes" id="UP000095751"/>
    </source>
</evidence>
<dbReference type="PANTHER" id="PTHR10900">
    <property type="entry name" value="PERIOSTIN-RELATED"/>
    <property type="match status" value="1"/>
</dbReference>
<dbReference type="KEGG" id="fcy:FRACYDRAFT_194372"/>
<evidence type="ECO:0000259" key="1">
    <source>
        <dbReference type="PROSITE" id="PS50213"/>
    </source>
</evidence>
<dbReference type="Proteomes" id="UP000095751">
    <property type="component" value="Unassembled WGS sequence"/>
</dbReference>
<protein>
    <submittedName>
        <fullName evidence="2">FAS1 domain-containing protein</fullName>
    </submittedName>
</protein>
<name>A0A1E7EW12_9STRA</name>
<dbReference type="InterPro" id="IPR050904">
    <property type="entry name" value="Adhesion/Biosynth-related"/>
</dbReference>
<evidence type="ECO:0000313" key="2">
    <source>
        <dbReference type="EMBL" id="OEU10218.1"/>
    </source>
</evidence>
<dbReference type="SUPFAM" id="SSF82153">
    <property type="entry name" value="FAS1 domain"/>
    <property type="match status" value="1"/>
</dbReference>
<dbReference type="Gene3D" id="2.30.180.10">
    <property type="entry name" value="FAS1 domain"/>
    <property type="match status" value="1"/>
</dbReference>
<gene>
    <name evidence="2" type="ORF">FRACYDRAFT_194372</name>
</gene>
<dbReference type="InParanoid" id="A0A1E7EW12"/>
<proteinExistence type="predicted"/>